<organism evidence="2 3">
    <name type="scientific">Phanerochaete sordida</name>
    <dbReference type="NCBI Taxonomy" id="48140"/>
    <lineage>
        <taxon>Eukaryota</taxon>
        <taxon>Fungi</taxon>
        <taxon>Dikarya</taxon>
        <taxon>Basidiomycota</taxon>
        <taxon>Agaricomycotina</taxon>
        <taxon>Agaricomycetes</taxon>
        <taxon>Polyporales</taxon>
        <taxon>Phanerochaetaceae</taxon>
        <taxon>Phanerochaete</taxon>
    </lineage>
</organism>
<evidence type="ECO:0000313" key="2">
    <source>
        <dbReference type="EMBL" id="GJE85042.1"/>
    </source>
</evidence>
<keyword evidence="3" id="KW-1185">Reference proteome</keyword>
<dbReference type="Proteomes" id="UP000703269">
    <property type="component" value="Unassembled WGS sequence"/>
</dbReference>
<protein>
    <submittedName>
        <fullName evidence="2">Uncharacterized protein</fullName>
    </submittedName>
</protein>
<feature type="region of interest" description="Disordered" evidence="1">
    <location>
        <begin position="1"/>
        <end position="22"/>
    </location>
</feature>
<evidence type="ECO:0000256" key="1">
    <source>
        <dbReference type="SAM" id="MobiDB-lite"/>
    </source>
</evidence>
<dbReference type="EMBL" id="BPQB01000002">
    <property type="protein sequence ID" value="GJE85042.1"/>
    <property type="molecule type" value="Genomic_DNA"/>
</dbReference>
<evidence type="ECO:0000313" key="3">
    <source>
        <dbReference type="Proteomes" id="UP000703269"/>
    </source>
</evidence>
<feature type="region of interest" description="Disordered" evidence="1">
    <location>
        <begin position="89"/>
        <end position="116"/>
    </location>
</feature>
<dbReference type="AlphaFoldDB" id="A0A9P3FXM4"/>
<reference evidence="2 3" key="1">
    <citation type="submission" date="2021-08" db="EMBL/GenBank/DDBJ databases">
        <title>Draft Genome Sequence of Phanerochaete sordida strain YK-624.</title>
        <authorList>
            <person name="Mori T."/>
            <person name="Dohra H."/>
            <person name="Suzuki T."/>
            <person name="Kawagishi H."/>
            <person name="Hirai H."/>
        </authorList>
    </citation>
    <scope>NUCLEOTIDE SEQUENCE [LARGE SCALE GENOMIC DNA]</scope>
    <source>
        <strain evidence="2 3">YK-624</strain>
    </source>
</reference>
<name>A0A9P3FXM4_9APHY</name>
<accession>A0A9P3FXM4</accession>
<comment type="caution">
    <text evidence="2">The sequence shown here is derived from an EMBL/GenBank/DDBJ whole genome shotgun (WGS) entry which is preliminary data.</text>
</comment>
<sequence>MSSRRAPSPCFRASTATSSRCTPALHPPAGPCVGVARVGAAAHAVQPGVHRRDIRRRRRLTRELGLSCGVVGCPRSTCRQVRTGRHVIPREPNRLPGDEDALDDAPAGGRRRRTGRGQLLIEDVRAADARMSATWRHAPPLDVAISITQFPTWCALLREIADVKYPGERVAEARDAAKQIWEDFARRLEHLMSRCEDARVSGPECTSYA</sequence>
<proteinExistence type="predicted"/>
<gene>
    <name evidence="2" type="ORF">PsYK624_011190</name>
</gene>